<dbReference type="Gene3D" id="2.130.10.130">
    <property type="entry name" value="Integrin alpha, N-terminal"/>
    <property type="match status" value="1"/>
</dbReference>
<sequence length="363" mass="38437">MTLGSMGFSRGCFGQVVAVAVVGLVGCAAGDQDVSDMGRVEEHRSETAPVGDLFVDVTAVVGLNFEHVNGMSGEFYFNEMVGAGVALFDYDNDNDLDVYVVQGHILGPDVVAGDASLDPGLQGPLTDRLFRNDLDRDGGVLGFTDVTEASGLDARGYGMGVAAGDYDNDGWVDLYLLNFGSNQLWKNNGDGTFGDVTAASGTDDPRWSVSASFVDFDADGWLDLYVGNYVNYSIANNVECFNNIRTYCGPDGFVPVPDRLFRNRGDGSFEDVTASSQIGTEYGPALGVATADLDGNGWVDIYVANDLSENRSWMNQGDGTFVNTALFNGSALNETGDAEAGMGVDAGDFDGDGDDDLFISHLV</sequence>
<evidence type="ECO:0000313" key="2">
    <source>
        <dbReference type="EMBL" id="SVA09979.1"/>
    </source>
</evidence>
<dbReference type="EMBL" id="UINC01003875">
    <property type="protein sequence ID" value="SVA09979.1"/>
    <property type="molecule type" value="Genomic_DNA"/>
</dbReference>
<name>A0A381T2L6_9ZZZZ</name>
<evidence type="ECO:0000256" key="1">
    <source>
        <dbReference type="ARBA" id="ARBA00022729"/>
    </source>
</evidence>
<dbReference type="SUPFAM" id="SSF69318">
    <property type="entry name" value="Integrin alpha N-terminal domain"/>
    <property type="match status" value="1"/>
</dbReference>
<dbReference type="PANTHER" id="PTHR16026:SF0">
    <property type="entry name" value="CARTILAGE ACIDIC PROTEIN 1"/>
    <property type="match status" value="1"/>
</dbReference>
<dbReference type="InterPro" id="IPR028994">
    <property type="entry name" value="Integrin_alpha_N"/>
</dbReference>
<dbReference type="AlphaFoldDB" id="A0A381T2L6"/>
<dbReference type="PANTHER" id="PTHR16026">
    <property type="entry name" value="CARTILAGE ACIDIC PROTEIN 1"/>
    <property type="match status" value="1"/>
</dbReference>
<reference evidence="2" key="1">
    <citation type="submission" date="2018-05" db="EMBL/GenBank/DDBJ databases">
        <authorList>
            <person name="Lanie J.A."/>
            <person name="Ng W.-L."/>
            <person name="Kazmierczak K.M."/>
            <person name="Andrzejewski T.M."/>
            <person name="Davidsen T.M."/>
            <person name="Wayne K.J."/>
            <person name="Tettelin H."/>
            <person name="Glass J.I."/>
            <person name="Rusch D."/>
            <person name="Podicherti R."/>
            <person name="Tsui H.-C.T."/>
            <person name="Winkler M.E."/>
        </authorList>
    </citation>
    <scope>NUCLEOTIDE SEQUENCE</scope>
</reference>
<gene>
    <name evidence="2" type="ORF">METZ01_LOCUS62833</name>
</gene>
<feature type="non-terminal residue" evidence="2">
    <location>
        <position position="363"/>
    </location>
</feature>
<dbReference type="InterPro" id="IPR013517">
    <property type="entry name" value="FG-GAP"/>
</dbReference>
<proteinExistence type="predicted"/>
<dbReference type="InterPro" id="IPR027039">
    <property type="entry name" value="Crtac1"/>
</dbReference>
<organism evidence="2">
    <name type="scientific">marine metagenome</name>
    <dbReference type="NCBI Taxonomy" id="408172"/>
    <lineage>
        <taxon>unclassified sequences</taxon>
        <taxon>metagenomes</taxon>
        <taxon>ecological metagenomes</taxon>
    </lineage>
</organism>
<accession>A0A381T2L6</accession>
<dbReference type="Pfam" id="PF13517">
    <property type="entry name" value="FG-GAP_3"/>
    <property type="match status" value="2"/>
</dbReference>
<protein>
    <recommendedName>
        <fullName evidence="3">ASPIC/UnbV domain-containing protein</fullName>
    </recommendedName>
</protein>
<evidence type="ECO:0008006" key="3">
    <source>
        <dbReference type="Google" id="ProtNLM"/>
    </source>
</evidence>
<keyword evidence="1" id="KW-0732">Signal</keyword>